<name>A0A0G0GAJ0_9BACT</name>
<dbReference type="EMBL" id="LBSX01000002">
    <property type="protein sequence ID" value="KKQ28108.1"/>
    <property type="molecule type" value="Genomic_DNA"/>
</dbReference>
<evidence type="ECO:0000313" key="2">
    <source>
        <dbReference type="EMBL" id="KKQ28108.1"/>
    </source>
</evidence>
<dbReference type="GO" id="GO:0016020">
    <property type="term" value="C:membrane"/>
    <property type="evidence" value="ECO:0007669"/>
    <property type="project" value="TreeGrafter"/>
</dbReference>
<dbReference type="Gene3D" id="3.40.50.1820">
    <property type="entry name" value="alpha/beta hydrolase"/>
    <property type="match status" value="1"/>
</dbReference>
<feature type="domain" description="Serine aminopeptidase S33" evidence="1">
    <location>
        <begin position="3"/>
        <end position="237"/>
    </location>
</feature>
<dbReference type="InterPro" id="IPR050266">
    <property type="entry name" value="AB_hydrolase_sf"/>
</dbReference>
<protein>
    <submittedName>
        <fullName evidence="2">Carboxylesterase BioH</fullName>
    </submittedName>
</protein>
<dbReference type="Proteomes" id="UP000034849">
    <property type="component" value="Unassembled WGS sequence"/>
</dbReference>
<sequence>MTKKTLIILPGWGGNKETWKNFAELASKDFDVHIIELPCFGDEPCPKTVWDIEDYVEFVKNKLLERHSREGGNLKLVKDPRFHGDDAVLLGHSFGGQVATVFASKYPEMIEKLILTAPAVFRPKKTFRRVVFNIGAKFGKLIFKIPWIENGSLWAEKIYHQAIGAKDYHDSSGIKREIFKNIIRQDRGVEASKITIPTLIVWGTMDGYLPVADANQLNKLIKNSKLEIVNGGRHGLHLQIPEKLLYLIKSFLEKNI</sequence>
<dbReference type="PANTHER" id="PTHR43798:SF33">
    <property type="entry name" value="HYDROLASE, PUTATIVE (AFU_ORTHOLOGUE AFUA_2G14860)-RELATED"/>
    <property type="match status" value="1"/>
</dbReference>
<comment type="caution">
    <text evidence="2">The sequence shown here is derived from an EMBL/GenBank/DDBJ whole genome shotgun (WGS) entry which is preliminary data.</text>
</comment>
<dbReference type="InterPro" id="IPR000073">
    <property type="entry name" value="AB_hydrolase_1"/>
</dbReference>
<dbReference type="AlphaFoldDB" id="A0A0G0GAJ0"/>
<dbReference type="PRINTS" id="PR00111">
    <property type="entry name" value="ABHYDROLASE"/>
</dbReference>
<gene>
    <name evidence="2" type="ORF">US42_C0002G0063</name>
</gene>
<organism evidence="2 3">
    <name type="scientific">Candidatus Magasanikbacteria bacterium GW2011_GWC2_37_14</name>
    <dbReference type="NCBI Taxonomy" id="1619046"/>
    <lineage>
        <taxon>Bacteria</taxon>
        <taxon>Candidatus Magasanikiibacteriota</taxon>
    </lineage>
</organism>
<dbReference type="SUPFAM" id="SSF53474">
    <property type="entry name" value="alpha/beta-Hydrolases"/>
    <property type="match status" value="1"/>
</dbReference>
<dbReference type="InterPro" id="IPR029058">
    <property type="entry name" value="AB_hydrolase_fold"/>
</dbReference>
<dbReference type="PANTHER" id="PTHR43798">
    <property type="entry name" value="MONOACYLGLYCEROL LIPASE"/>
    <property type="match status" value="1"/>
</dbReference>
<evidence type="ECO:0000259" key="1">
    <source>
        <dbReference type="Pfam" id="PF12146"/>
    </source>
</evidence>
<dbReference type="InterPro" id="IPR022742">
    <property type="entry name" value="Hydrolase_4"/>
</dbReference>
<proteinExistence type="predicted"/>
<evidence type="ECO:0000313" key="3">
    <source>
        <dbReference type="Proteomes" id="UP000034849"/>
    </source>
</evidence>
<reference evidence="2 3" key="1">
    <citation type="journal article" date="2015" name="Nature">
        <title>rRNA introns, odd ribosomes, and small enigmatic genomes across a large radiation of phyla.</title>
        <authorList>
            <person name="Brown C.T."/>
            <person name="Hug L.A."/>
            <person name="Thomas B.C."/>
            <person name="Sharon I."/>
            <person name="Castelle C.J."/>
            <person name="Singh A."/>
            <person name="Wilkins M.J."/>
            <person name="Williams K.H."/>
            <person name="Banfield J.F."/>
        </authorList>
    </citation>
    <scope>NUCLEOTIDE SEQUENCE [LARGE SCALE GENOMIC DNA]</scope>
</reference>
<accession>A0A0G0GAJ0</accession>
<dbReference type="STRING" id="1619046.US42_C0002G0063"/>
<dbReference type="Pfam" id="PF12146">
    <property type="entry name" value="Hydrolase_4"/>
    <property type="match status" value="1"/>
</dbReference>